<feature type="region of interest" description="Disordered" evidence="1">
    <location>
        <begin position="43"/>
        <end position="75"/>
    </location>
</feature>
<protein>
    <submittedName>
        <fullName evidence="2">Pre-mrna-splicing factor slu7</fullName>
    </submittedName>
</protein>
<feature type="compositionally biased region" description="Gly residues" evidence="1">
    <location>
        <begin position="149"/>
        <end position="158"/>
    </location>
</feature>
<dbReference type="CDD" id="cd00303">
    <property type="entry name" value="retropepsin_like"/>
    <property type="match status" value="1"/>
</dbReference>
<dbReference type="EMBL" id="SMMG02000002">
    <property type="protein sequence ID" value="KAA3483017.1"/>
    <property type="molecule type" value="Genomic_DNA"/>
</dbReference>
<gene>
    <name evidence="2" type="ORF">EPI10_005219</name>
</gene>
<comment type="caution">
    <text evidence="2">The sequence shown here is derived from an EMBL/GenBank/DDBJ whole genome shotgun (WGS) entry which is preliminary data.</text>
</comment>
<keyword evidence="3" id="KW-1185">Reference proteome</keyword>
<dbReference type="PANTHER" id="PTHR15503:SF45">
    <property type="entry name" value="RNA-DIRECTED DNA POLYMERASE HOMOLOG"/>
    <property type="match status" value="1"/>
</dbReference>
<feature type="region of interest" description="Disordered" evidence="1">
    <location>
        <begin position="146"/>
        <end position="171"/>
    </location>
</feature>
<dbReference type="SUPFAM" id="SSF50630">
    <property type="entry name" value="Acid proteases"/>
    <property type="match status" value="1"/>
</dbReference>
<dbReference type="Proteomes" id="UP000325315">
    <property type="component" value="Unassembled WGS sequence"/>
</dbReference>
<dbReference type="InterPro" id="IPR021109">
    <property type="entry name" value="Peptidase_aspartic_dom_sf"/>
</dbReference>
<dbReference type="Pfam" id="PF08284">
    <property type="entry name" value="RVP_2"/>
    <property type="match status" value="1"/>
</dbReference>
<dbReference type="Gene3D" id="2.40.70.10">
    <property type="entry name" value="Acid Proteases"/>
    <property type="match status" value="1"/>
</dbReference>
<evidence type="ECO:0000313" key="3">
    <source>
        <dbReference type="Proteomes" id="UP000325315"/>
    </source>
</evidence>
<reference evidence="3" key="1">
    <citation type="journal article" date="2019" name="Plant Biotechnol. J.">
        <title>Genome sequencing of the Australian wild diploid species Gossypium australe highlights disease resistance and delayed gland morphogenesis.</title>
        <authorList>
            <person name="Cai Y."/>
            <person name="Cai X."/>
            <person name="Wang Q."/>
            <person name="Wang P."/>
            <person name="Zhang Y."/>
            <person name="Cai C."/>
            <person name="Xu Y."/>
            <person name="Wang K."/>
            <person name="Zhou Z."/>
            <person name="Wang C."/>
            <person name="Geng S."/>
            <person name="Li B."/>
            <person name="Dong Q."/>
            <person name="Hou Y."/>
            <person name="Wang H."/>
            <person name="Ai P."/>
            <person name="Liu Z."/>
            <person name="Yi F."/>
            <person name="Sun M."/>
            <person name="An G."/>
            <person name="Cheng J."/>
            <person name="Zhang Y."/>
            <person name="Shi Q."/>
            <person name="Xie Y."/>
            <person name="Shi X."/>
            <person name="Chang Y."/>
            <person name="Huang F."/>
            <person name="Chen Y."/>
            <person name="Hong S."/>
            <person name="Mi L."/>
            <person name="Sun Q."/>
            <person name="Zhang L."/>
            <person name="Zhou B."/>
            <person name="Peng R."/>
            <person name="Zhang X."/>
            <person name="Liu F."/>
        </authorList>
    </citation>
    <scope>NUCLEOTIDE SEQUENCE [LARGE SCALE GENOMIC DNA]</scope>
    <source>
        <strain evidence="3">cv. PA1801</strain>
    </source>
</reference>
<accession>A0A5B6WPY7</accession>
<dbReference type="OrthoDB" id="10019697at2759"/>
<dbReference type="InterPro" id="IPR032567">
    <property type="entry name" value="RTL1-rel"/>
</dbReference>
<evidence type="ECO:0000313" key="2">
    <source>
        <dbReference type="EMBL" id="KAA3483017.1"/>
    </source>
</evidence>
<dbReference type="AlphaFoldDB" id="A0A5B6WPY7"/>
<organism evidence="2 3">
    <name type="scientific">Gossypium australe</name>
    <dbReference type="NCBI Taxonomy" id="47621"/>
    <lineage>
        <taxon>Eukaryota</taxon>
        <taxon>Viridiplantae</taxon>
        <taxon>Streptophyta</taxon>
        <taxon>Embryophyta</taxon>
        <taxon>Tracheophyta</taxon>
        <taxon>Spermatophyta</taxon>
        <taxon>Magnoliopsida</taxon>
        <taxon>eudicotyledons</taxon>
        <taxon>Gunneridae</taxon>
        <taxon>Pentapetalae</taxon>
        <taxon>rosids</taxon>
        <taxon>malvids</taxon>
        <taxon>Malvales</taxon>
        <taxon>Malvaceae</taxon>
        <taxon>Malvoideae</taxon>
        <taxon>Gossypium</taxon>
    </lineage>
</organism>
<feature type="compositionally biased region" description="Basic and acidic residues" evidence="1">
    <location>
        <begin position="43"/>
        <end position="56"/>
    </location>
</feature>
<name>A0A5B6WPY7_9ROSI</name>
<proteinExistence type="predicted"/>
<dbReference type="PANTHER" id="PTHR15503">
    <property type="entry name" value="LDOC1 RELATED"/>
    <property type="match status" value="1"/>
</dbReference>
<evidence type="ECO:0000256" key="1">
    <source>
        <dbReference type="SAM" id="MobiDB-lite"/>
    </source>
</evidence>
<sequence length="288" mass="32078">MVASEYVRCIYFEDGLKDNLRVLIAPQRDAKIAEDVKCAEFQNRDRERGRNKRDSEPLSSVQRREKKARSDGPVKVGALAASAGLQPYGDCGRRHPGECWRRIGACLRCGSLEHCIREHPLRANQVQALTSGLVQPQRVFQQPLRGRGQVRGGNGMGRGQRASDRGAGQTEARQPTLVYTVCRREDKHATNVITGTLFIFGVPYLSLIDIGSTDSYIASSISETLEISMKSTTSEVTILSPLGQSIWVSKLYRDVPLMVQGIIFLANLMELPFGEYDLILGMDWLVEH</sequence>